<name>A0A0A0K2I6_CUCSA</name>
<sequence>MKVKREVKSYSSFESTELRVERIGSNRRRVGAEDGGRGKLGGEAAWGPVRARARHQSSWVTIVRCGVQLQSGSSRGVRGGRDGEMEREKGK</sequence>
<organism evidence="2 3">
    <name type="scientific">Cucumis sativus</name>
    <name type="common">Cucumber</name>
    <dbReference type="NCBI Taxonomy" id="3659"/>
    <lineage>
        <taxon>Eukaryota</taxon>
        <taxon>Viridiplantae</taxon>
        <taxon>Streptophyta</taxon>
        <taxon>Embryophyta</taxon>
        <taxon>Tracheophyta</taxon>
        <taxon>Spermatophyta</taxon>
        <taxon>Magnoliopsida</taxon>
        <taxon>eudicotyledons</taxon>
        <taxon>Gunneridae</taxon>
        <taxon>Pentapetalae</taxon>
        <taxon>rosids</taxon>
        <taxon>fabids</taxon>
        <taxon>Cucurbitales</taxon>
        <taxon>Cucurbitaceae</taxon>
        <taxon>Benincaseae</taxon>
        <taxon>Cucumis</taxon>
    </lineage>
</organism>
<protein>
    <submittedName>
        <fullName evidence="2">Uncharacterized protein</fullName>
    </submittedName>
</protein>
<evidence type="ECO:0000313" key="3">
    <source>
        <dbReference type="Proteomes" id="UP000029981"/>
    </source>
</evidence>
<dbReference type="Gramene" id="KGN43703">
    <property type="protein sequence ID" value="KGN43703"/>
    <property type="gene ID" value="Csa_7G061700"/>
</dbReference>
<reference evidence="2 3" key="4">
    <citation type="journal article" date="2011" name="BMC Genomics">
        <title>RNA-Seq improves annotation of protein-coding genes in the cucumber genome.</title>
        <authorList>
            <person name="Li Z."/>
            <person name="Zhang Z."/>
            <person name="Yan P."/>
            <person name="Huang S."/>
            <person name="Fei Z."/>
            <person name="Lin K."/>
        </authorList>
    </citation>
    <scope>NUCLEOTIDE SEQUENCE [LARGE SCALE GENOMIC DNA]</scope>
    <source>
        <strain evidence="3">cv. 9930</strain>
    </source>
</reference>
<reference evidence="2 3" key="3">
    <citation type="journal article" date="2010" name="BMC Genomics">
        <title>Transcriptome sequencing and comparative analysis of cucumber flowers with different sex types.</title>
        <authorList>
            <person name="Guo S."/>
            <person name="Zheng Y."/>
            <person name="Joung J.G."/>
            <person name="Liu S."/>
            <person name="Zhang Z."/>
            <person name="Crasta O.R."/>
            <person name="Sobral B.W."/>
            <person name="Xu Y."/>
            <person name="Huang S."/>
            <person name="Fei Z."/>
        </authorList>
    </citation>
    <scope>NUCLEOTIDE SEQUENCE [LARGE SCALE GENOMIC DNA]</scope>
    <source>
        <strain evidence="3">cv. 9930</strain>
    </source>
</reference>
<feature type="region of interest" description="Disordered" evidence="1">
    <location>
        <begin position="71"/>
        <end position="91"/>
    </location>
</feature>
<gene>
    <name evidence="2" type="ORF">Csa_7G061700</name>
</gene>
<dbReference type="Proteomes" id="UP000029981">
    <property type="component" value="Chromosome 7"/>
</dbReference>
<proteinExistence type="predicted"/>
<accession>A0A0A0K2I6</accession>
<dbReference type="EMBL" id="CM002928">
    <property type="protein sequence ID" value="KGN43703.1"/>
    <property type="molecule type" value="Genomic_DNA"/>
</dbReference>
<feature type="compositionally biased region" description="Basic and acidic residues" evidence="1">
    <location>
        <begin position="79"/>
        <end position="91"/>
    </location>
</feature>
<dbReference type="AlphaFoldDB" id="A0A0A0K2I6"/>
<keyword evidence="3" id="KW-1185">Reference proteome</keyword>
<evidence type="ECO:0000313" key="2">
    <source>
        <dbReference type="EMBL" id="KGN43703.1"/>
    </source>
</evidence>
<reference evidence="2 3" key="1">
    <citation type="journal article" date="2009" name="Nat. Genet.">
        <title>The genome of the cucumber, Cucumis sativus L.</title>
        <authorList>
            <person name="Huang S."/>
            <person name="Li R."/>
            <person name="Zhang Z."/>
            <person name="Li L."/>
            <person name="Gu X."/>
            <person name="Fan W."/>
            <person name="Lucas W.J."/>
            <person name="Wang X."/>
            <person name="Xie B."/>
            <person name="Ni P."/>
            <person name="Ren Y."/>
            <person name="Zhu H."/>
            <person name="Li J."/>
            <person name="Lin K."/>
            <person name="Jin W."/>
            <person name="Fei Z."/>
            <person name="Li G."/>
            <person name="Staub J."/>
            <person name="Kilian A."/>
            <person name="van der Vossen E.A."/>
            <person name="Wu Y."/>
            <person name="Guo J."/>
            <person name="He J."/>
            <person name="Jia Z."/>
            <person name="Ren Y."/>
            <person name="Tian G."/>
            <person name="Lu Y."/>
            <person name="Ruan J."/>
            <person name="Qian W."/>
            <person name="Wang M."/>
            <person name="Huang Q."/>
            <person name="Li B."/>
            <person name="Xuan Z."/>
            <person name="Cao J."/>
            <person name="Asan"/>
            <person name="Wu Z."/>
            <person name="Zhang J."/>
            <person name="Cai Q."/>
            <person name="Bai Y."/>
            <person name="Zhao B."/>
            <person name="Han Y."/>
            <person name="Li Y."/>
            <person name="Li X."/>
            <person name="Wang S."/>
            <person name="Shi Q."/>
            <person name="Liu S."/>
            <person name="Cho W.K."/>
            <person name="Kim J.Y."/>
            <person name="Xu Y."/>
            <person name="Heller-Uszynska K."/>
            <person name="Miao H."/>
            <person name="Cheng Z."/>
            <person name="Zhang S."/>
            <person name="Wu J."/>
            <person name="Yang Y."/>
            <person name="Kang H."/>
            <person name="Li M."/>
            <person name="Liang H."/>
            <person name="Ren X."/>
            <person name="Shi Z."/>
            <person name="Wen M."/>
            <person name="Jian M."/>
            <person name="Yang H."/>
            <person name="Zhang G."/>
            <person name="Yang Z."/>
            <person name="Chen R."/>
            <person name="Liu S."/>
            <person name="Li J."/>
            <person name="Ma L."/>
            <person name="Liu H."/>
            <person name="Zhou Y."/>
            <person name="Zhao J."/>
            <person name="Fang X."/>
            <person name="Li G."/>
            <person name="Fang L."/>
            <person name="Li Y."/>
            <person name="Liu D."/>
            <person name="Zheng H."/>
            <person name="Zhang Y."/>
            <person name="Qin N."/>
            <person name="Li Z."/>
            <person name="Yang G."/>
            <person name="Yang S."/>
            <person name="Bolund L."/>
            <person name="Kristiansen K."/>
            <person name="Zheng H."/>
            <person name="Li S."/>
            <person name="Zhang X."/>
            <person name="Yang H."/>
            <person name="Wang J."/>
            <person name="Sun R."/>
            <person name="Zhang B."/>
            <person name="Jiang S."/>
            <person name="Wang J."/>
            <person name="Du Y."/>
            <person name="Li S."/>
        </authorList>
    </citation>
    <scope>NUCLEOTIDE SEQUENCE [LARGE SCALE GENOMIC DNA]</scope>
    <source>
        <strain evidence="3">cv. 9930</strain>
    </source>
</reference>
<reference evidence="2 3" key="2">
    <citation type="journal article" date="2009" name="PLoS ONE">
        <title>An integrated genetic and cytogenetic map of the cucumber genome.</title>
        <authorList>
            <person name="Ren Y."/>
            <person name="Zhang Z."/>
            <person name="Liu J."/>
            <person name="Staub J.E."/>
            <person name="Han Y."/>
            <person name="Cheng Z."/>
            <person name="Li X."/>
            <person name="Lu J."/>
            <person name="Miao H."/>
            <person name="Kang H."/>
            <person name="Xie B."/>
            <person name="Gu X."/>
            <person name="Wang X."/>
            <person name="Du Y."/>
            <person name="Jin W."/>
            <person name="Huang S."/>
        </authorList>
    </citation>
    <scope>NUCLEOTIDE SEQUENCE [LARGE SCALE GENOMIC DNA]</scope>
    <source>
        <strain evidence="3">cv. 9930</strain>
    </source>
</reference>
<evidence type="ECO:0000256" key="1">
    <source>
        <dbReference type="SAM" id="MobiDB-lite"/>
    </source>
</evidence>